<dbReference type="Gene3D" id="3.40.50.300">
    <property type="entry name" value="P-loop containing nucleotide triphosphate hydrolases"/>
    <property type="match status" value="1"/>
</dbReference>
<evidence type="ECO:0000256" key="3">
    <source>
        <dbReference type="ARBA" id="ARBA00022806"/>
    </source>
</evidence>
<accession>X1HCD3</accession>
<feature type="domain" description="UvrD-like helicase ATP-binding" evidence="6">
    <location>
        <begin position="4"/>
        <end position="231"/>
    </location>
</feature>
<evidence type="ECO:0000256" key="4">
    <source>
        <dbReference type="ARBA" id="ARBA00022840"/>
    </source>
</evidence>
<dbReference type="SUPFAM" id="SSF52540">
    <property type="entry name" value="P-loop containing nucleoside triphosphate hydrolases"/>
    <property type="match status" value="1"/>
</dbReference>
<reference evidence="7" key="1">
    <citation type="journal article" date="2014" name="Front. Microbiol.">
        <title>High frequency of phylogenetically diverse reductive dehalogenase-homologous genes in deep subseafloor sedimentary metagenomes.</title>
        <authorList>
            <person name="Kawai M."/>
            <person name="Futagami T."/>
            <person name="Toyoda A."/>
            <person name="Takaki Y."/>
            <person name="Nishi S."/>
            <person name="Hori S."/>
            <person name="Arai W."/>
            <person name="Tsubouchi T."/>
            <person name="Morono Y."/>
            <person name="Uchiyama I."/>
            <person name="Ito T."/>
            <person name="Fujiyama A."/>
            <person name="Inagaki F."/>
            <person name="Takami H."/>
        </authorList>
    </citation>
    <scope>NUCLEOTIDE SEQUENCE</scope>
    <source>
        <strain evidence="7">Expedition CK06-06</strain>
    </source>
</reference>
<keyword evidence="1" id="KW-0547">Nucleotide-binding</keyword>
<dbReference type="InterPro" id="IPR000212">
    <property type="entry name" value="DNA_helicase_UvrD/REP"/>
</dbReference>
<dbReference type="GO" id="GO:0043138">
    <property type="term" value="F:3'-5' DNA helicase activity"/>
    <property type="evidence" value="ECO:0007669"/>
    <property type="project" value="TreeGrafter"/>
</dbReference>
<evidence type="ECO:0000256" key="2">
    <source>
        <dbReference type="ARBA" id="ARBA00022801"/>
    </source>
</evidence>
<comment type="caution">
    <text evidence="7">The sequence shown here is derived from an EMBL/GenBank/DDBJ whole genome shotgun (WGS) entry which is preliminary data.</text>
</comment>
<evidence type="ECO:0000259" key="6">
    <source>
        <dbReference type="PROSITE" id="PS51198"/>
    </source>
</evidence>
<evidence type="ECO:0000256" key="5">
    <source>
        <dbReference type="ARBA" id="ARBA00023125"/>
    </source>
</evidence>
<dbReference type="PANTHER" id="PTHR11070">
    <property type="entry name" value="UVRD / RECB / PCRA DNA HELICASE FAMILY MEMBER"/>
    <property type="match status" value="1"/>
</dbReference>
<name>X1HCD3_9ZZZZ</name>
<proteinExistence type="predicted"/>
<protein>
    <recommendedName>
        <fullName evidence="6">UvrD-like helicase ATP-binding domain-containing protein</fullName>
    </recommendedName>
</protein>
<dbReference type="InterPro" id="IPR027417">
    <property type="entry name" value="P-loop_NTPase"/>
</dbReference>
<dbReference type="Gene3D" id="1.10.10.160">
    <property type="match status" value="1"/>
</dbReference>
<dbReference type="AlphaFoldDB" id="X1HCD3"/>
<evidence type="ECO:0000256" key="1">
    <source>
        <dbReference type="ARBA" id="ARBA00022741"/>
    </source>
</evidence>
<dbReference type="GO" id="GO:0016787">
    <property type="term" value="F:hydrolase activity"/>
    <property type="evidence" value="ECO:0007669"/>
    <property type="project" value="UniProtKB-KW"/>
</dbReference>
<keyword evidence="2" id="KW-0378">Hydrolase</keyword>
<dbReference type="EMBL" id="BARU01021975">
    <property type="protein sequence ID" value="GAH51484.1"/>
    <property type="molecule type" value="Genomic_DNA"/>
</dbReference>
<keyword evidence="4" id="KW-0067">ATP-binding</keyword>
<dbReference type="Pfam" id="PF00580">
    <property type="entry name" value="UvrD-helicase"/>
    <property type="match status" value="1"/>
</dbReference>
<dbReference type="InterPro" id="IPR014016">
    <property type="entry name" value="UvrD-like_ATP-bd"/>
</dbReference>
<dbReference type="GO" id="GO:0003677">
    <property type="term" value="F:DNA binding"/>
    <property type="evidence" value="ECO:0007669"/>
    <property type="project" value="UniProtKB-KW"/>
</dbReference>
<evidence type="ECO:0000313" key="7">
    <source>
        <dbReference type="EMBL" id="GAH51484.1"/>
    </source>
</evidence>
<dbReference type="CDD" id="cd17932">
    <property type="entry name" value="DEXQc_UvrD"/>
    <property type="match status" value="1"/>
</dbReference>
<sequence>MKEIQLNPQQLEAVSHKDGPMVVLSVVGSGKTMVLTERIIHLIEEYGINPTNLLAITFAKKAVLEIISRLEKRLSGNGDKAIVCTFHSLGYRILRAEGYPINGFRLVHNGEQMNIFRQAMDKADMKEEPSLLLSRISLAKNDLISPSDLEQSSKPEDKKLSKVYHCYELLKRRKRLVDFDDLLYLPYQLFREDKGMLEYYQSRFQHILVDEFQDSSKIMVEILKLLSQTHQ</sequence>
<organism evidence="7">
    <name type="scientific">marine sediment metagenome</name>
    <dbReference type="NCBI Taxonomy" id="412755"/>
    <lineage>
        <taxon>unclassified sequences</taxon>
        <taxon>metagenomes</taxon>
        <taxon>ecological metagenomes</taxon>
    </lineage>
</organism>
<feature type="non-terminal residue" evidence="7">
    <location>
        <position position="231"/>
    </location>
</feature>
<keyword evidence="5" id="KW-0238">DNA-binding</keyword>
<dbReference type="GO" id="GO:0005829">
    <property type="term" value="C:cytosol"/>
    <property type="evidence" value="ECO:0007669"/>
    <property type="project" value="TreeGrafter"/>
</dbReference>
<gene>
    <name evidence="7" type="ORF">S03H2_35880</name>
</gene>
<keyword evidence="3" id="KW-0347">Helicase</keyword>
<dbReference type="InterPro" id="IPR013986">
    <property type="entry name" value="DExx_box_DNA_helicase_dom_sf"/>
</dbReference>
<dbReference type="GO" id="GO:0005524">
    <property type="term" value="F:ATP binding"/>
    <property type="evidence" value="ECO:0007669"/>
    <property type="project" value="UniProtKB-KW"/>
</dbReference>
<dbReference type="GO" id="GO:0033202">
    <property type="term" value="C:DNA helicase complex"/>
    <property type="evidence" value="ECO:0007669"/>
    <property type="project" value="TreeGrafter"/>
</dbReference>
<dbReference type="PROSITE" id="PS51198">
    <property type="entry name" value="UVRD_HELICASE_ATP_BIND"/>
    <property type="match status" value="1"/>
</dbReference>
<dbReference type="PANTHER" id="PTHR11070:SF2">
    <property type="entry name" value="ATP-DEPENDENT DNA HELICASE SRS2"/>
    <property type="match status" value="1"/>
</dbReference>
<dbReference type="GO" id="GO:0000725">
    <property type="term" value="P:recombinational repair"/>
    <property type="evidence" value="ECO:0007669"/>
    <property type="project" value="TreeGrafter"/>
</dbReference>